<accession>A0A8S5SGY1</accession>
<protein>
    <submittedName>
        <fullName evidence="1">BclA protein</fullName>
    </submittedName>
</protein>
<sequence length="145" mass="15073">MSNNNCRNRYYKSAQTAYNNTAQAYAAAGTQINIEGNLATNTGCSIDTQTGGFNINDTGLYRISYNVTHTPSAAGVAIVQLYNGASALPCAISQETVAADSVYTTHVETVLYLAACCAIRPAISAQISGVAGTINHVCASAVRLA</sequence>
<evidence type="ECO:0000313" key="1">
    <source>
        <dbReference type="EMBL" id="DAF50091.1"/>
    </source>
</evidence>
<name>A0A8S5SGY1_9CAUD</name>
<dbReference type="EMBL" id="BK032592">
    <property type="protein sequence ID" value="DAF50091.1"/>
    <property type="molecule type" value="Genomic_DNA"/>
</dbReference>
<reference evidence="1" key="1">
    <citation type="journal article" date="2021" name="Proc. Natl. Acad. Sci. U.S.A.">
        <title>A Catalog of Tens of Thousands of Viruses from Human Metagenomes Reveals Hidden Associations with Chronic Diseases.</title>
        <authorList>
            <person name="Tisza M.J."/>
            <person name="Buck C.B."/>
        </authorList>
    </citation>
    <scope>NUCLEOTIDE SEQUENCE</scope>
    <source>
        <strain evidence="1">CtzyE57</strain>
    </source>
</reference>
<dbReference type="InterPro" id="IPR008983">
    <property type="entry name" value="Tumour_necrosis_fac-like_dom"/>
</dbReference>
<proteinExistence type="predicted"/>
<organism evidence="1">
    <name type="scientific">Siphoviridae sp. ctzyE57</name>
    <dbReference type="NCBI Taxonomy" id="2827982"/>
    <lineage>
        <taxon>Viruses</taxon>
        <taxon>Duplodnaviria</taxon>
        <taxon>Heunggongvirae</taxon>
        <taxon>Uroviricota</taxon>
        <taxon>Caudoviricetes</taxon>
    </lineage>
</organism>
<dbReference type="Gene3D" id="2.60.120.40">
    <property type="match status" value="1"/>
</dbReference>